<evidence type="ECO:0000256" key="10">
    <source>
        <dbReference type="ARBA" id="ARBA00023180"/>
    </source>
</evidence>
<keyword evidence="11" id="KW-1071">Ligand-gated ion channel</keyword>
<evidence type="ECO:0000256" key="14">
    <source>
        <dbReference type="PIRSR" id="PIRSR601508-2"/>
    </source>
</evidence>
<dbReference type="GO" id="GO:0038023">
    <property type="term" value="F:signaling receptor activity"/>
    <property type="evidence" value="ECO:0007669"/>
    <property type="project" value="InterPro"/>
</dbReference>
<keyword evidence="6" id="KW-0175">Coiled coil</keyword>
<evidence type="ECO:0000256" key="11">
    <source>
        <dbReference type="ARBA" id="ARBA00023286"/>
    </source>
</evidence>
<feature type="non-terminal residue" evidence="18">
    <location>
        <position position="305"/>
    </location>
</feature>
<dbReference type="Gene3D" id="3.40.190.10">
    <property type="entry name" value="Periplasmic binding protein-like II"/>
    <property type="match status" value="1"/>
</dbReference>
<keyword evidence="4 15" id="KW-0812">Transmembrane</keyword>
<organism evidence="18 19">
    <name type="scientific">Lymnaea stagnalis</name>
    <name type="common">Great pond snail</name>
    <name type="synonym">Helix stagnalis</name>
    <dbReference type="NCBI Taxonomy" id="6523"/>
    <lineage>
        <taxon>Eukaryota</taxon>
        <taxon>Metazoa</taxon>
        <taxon>Spiralia</taxon>
        <taxon>Lophotrochozoa</taxon>
        <taxon>Mollusca</taxon>
        <taxon>Gastropoda</taxon>
        <taxon>Heterobranchia</taxon>
        <taxon>Euthyneura</taxon>
        <taxon>Panpulmonata</taxon>
        <taxon>Hygrophila</taxon>
        <taxon>Lymnaeoidea</taxon>
        <taxon>Lymnaeidae</taxon>
        <taxon>Lymnaea</taxon>
    </lineage>
</organism>
<keyword evidence="12" id="KW-0407">Ion channel</keyword>
<name>A0AAV2HUQ9_LYMST</name>
<feature type="binding site" evidence="13">
    <location>
        <position position="261"/>
    </location>
    <ligand>
        <name>L-glutamate</name>
        <dbReference type="ChEBI" id="CHEBI:29985"/>
    </ligand>
</feature>
<keyword evidence="9" id="KW-0675">Receptor</keyword>
<dbReference type="GO" id="GO:0043226">
    <property type="term" value="C:organelle"/>
    <property type="evidence" value="ECO:0007669"/>
    <property type="project" value="UniProtKB-ARBA"/>
</dbReference>
<evidence type="ECO:0000256" key="12">
    <source>
        <dbReference type="ARBA" id="ARBA00023303"/>
    </source>
</evidence>
<feature type="site" description="Crucial to convey clamshell closure to channel opening" evidence="14">
    <location>
        <position position="199"/>
    </location>
</feature>
<dbReference type="SMART" id="SM00079">
    <property type="entry name" value="PBPe"/>
    <property type="match status" value="1"/>
</dbReference>
<sequence>MILEILDSLSRNLNFKYVVYFVNDTNYGTYKDGNWTGMVGDVIDGTADIIAGAFSMTSERMTVLDFTEPFYQNEFSLVTSEGGNYVSIWAFMSPFSGQVWLCIMLSSIVAGIATAFLEWRSPFGLNPRGRKRTKNYGLGSGLLMVMVLLTGHTINIKAPKSWPGKVIQNVWAGLAIFIMTSYTANLAAYLAGQSAVSTVKSIFDPDLLTKRIAVIATSAVETYVEKINPALGKRARLNHVDSTETAINKLRSRSVDVYLDDRPLLEYALARFDKGCKVRFAGKAFGSDGYAFGLSRHSWLKVSVA</sequence>
<evidence type="ECO:0000259" key="16">
    <source>
        <dbReference type="SMART" id="SM00079"/>
    </source>
</evidence>
<evidence type="ECO:0000256" key="13">
    <source>
        <dbReference type="PIRSR" id="PIRSR601508-1"/>
    </source>
</evidence>
<dbReference type="EMBL" id="CAXITT010000236">
    <property type="protein sequence ID" value="CAL1536671.1"/>
    <property type="molecule type" value="Genomic_DNA"/>
</dbReference>
<keyword evidence="19" id="KW-1185">Reference proteome</keyword>
<evidence type="ECO:0000256" key="3">
    <source>
        <dbReference type="ARBA" id="ARBA00022475"/>
    </source>
</evidence>
<evidence type="ECO:0000256" key="15">
    <source>
        <dbReference type="SAM" id="Phobius"/>
    </source>
</evidence>
<evidence type="ECO:0000313" key="18">
    <source>
        <dbReference type="EMBL" id="CAL1536671.1"/>
    </source>
</evidence>
<keyword evidence="10" id="KW-0325">Glycoprotein</keyword>
<evidence type="ECO:0000256" key="5">
    <source>
        <dbReference type="ARBA" id="ARBA00022989"/>
    </source>
</evidence>
<dbReference type="AlphaFoldDB" id="A0AAV2HUQ9"/>
<feature type="domain" description="Ionotropic glutamate receptor L-glutamate and glycine-binding" evidence="17">
    <location>
        <begin position="1"/>
        <end position="44"/>
    </location>
</feature>
<dbReference type="InterPro" id="IPR015683">
    <property type="entry name" value="Ionotropic_Glu_rcpt"/>
</dbReference>
<dbReference type="GO" id="GO:0005886">
    <property type="term" value="C:plasma membrane"/>
    <property type="evidence" value="ECO:0007669"/>
    <property type="project" value="UniProtKB-SubCell"/>
</dbReference>
<dbReference type="GO" id="GO:0015276">
    <property type="term" value="F:ligand-gated monoatomic ion channel activity"/>
    <property type="evidence" value="ECO:0007669"/>
    <property type="project" value="InterPro"/>
</dbReference>
<evidence type="ECO:0000259" key="17">
    <source>
        <dbReference type="SMART" id="SM00918"/>
    </source>
</evidence>
<dbReference type="Pfam" id="PF00060">
    <property type="entry name" value="Lig_chan"/>
    <property type="match status" value="1"/>
</dbReference>
<feature type="transmembrane region" description="Helical" evidence="15">
    <location>
        <begin position="170"/>
        <end position="191"/>
    </location>
</feature>
<dbReference type="PANTHER" id="PTHR18966">
    <property type="entry name" value="IONOTROPIC GLUTAMATE RECEPTOR"/>
    <property type="match status" value="1"/>
</dbReference>
<comment type="caution">
    <text evidence="18">The sequence shown here is derived from an EMBL/GenBank/DDBJ whole genome shotgun (WGS) entry which is preliminary data.</text>
</comment>
<keyword evidence="7" id="KW-0406">Ion transport</keyword>
<evidence type="ECO:0000313" key="19">
    <source>
        <dbReference type="Proteomes" id="UP001497497"/>
    </source>
</evidence>
<protein>
    <submittedName>
        <fullName evidence="18">Uncharacterized protein</fullName>
    </submittedName>
</protein>
<feature type="transmembrane region" description="Helical" evidence="15">
    <location>
        <begin position="138"/>
        <end position="158"/>
    </location>
</feature>
<dbReference type="SMART" id="SM00918">
    <property type="entry name" value="Lig_chan-Glu_bd"/>
    <property type="match status" value="1"/>
</dbReference>
<dbReference type="Gene3D" id="1.10.287.70">
    <property type="match status" value="1"/>
</dbReference>
<feature type="transmembrane region" description="Helical" evidence="15">
    <location>
        <begin position="97"/>
        <end position="117"/>
    </location>
</feature>
<reference evidence="18 19" key="1">
    <citation type="submission" date="2024-04" db="EMBL/GenBank/DDBJ databases">
        <authorList>
            <consortium name="Genoscope - CEA"/>
            <person name="William W."/>
        </authorList>
    </citation>
    <scope>NUCLEOTIDE SEQUENCE [LARGE SCALE GENOMIC DNA]</scope>
</reference>
<gene>
    <name evidence="18" type="ORF">GSLYS_00010584001</name>
</gene>
<dbReference type="Proteomes" id="UP001497497">
    <property type="component" value="Unassembled WGS sequence"/>
</dbReference>
<dbReference type="InterPro" id="IPR001508">
    <property type="entry name" value="Iono_Glu_rcpt_met"/>
</dbReference>
<keyword evidence="5 15" id="KW-1133">Transmembrane helix</keyword>
<accession>A0AAV2HUQ9</accession>
<evidence type="ECO:0000256" key="4">
    <source>
        <dbReference type="ARBA" id="ARBA00022692"/>
    </source>
</evidence>
<keyword evidence="8 15" id="KW-0472">Membrane</keyword>
<proteinExistence type="predicted"/>
<feature type="domain" description="Ionotropic glutamate receptor C-terminal" evidence="16">
    <location>
        <begin position="1"/>
        <end position="302"/>
    </location>
</feature>
<evidence type="ECO:0000256" key="1">
    <source>
        <dbReference type="ARBA" id="ARBA00004651"/>
    </source>
</evidence>
<feature type="binding site" evidence="13">
    <location>
        <position position="60"/>
    </location>
    <ligand>
        <name>L-glutamate</name>
        <dbReference type="ChEBI" id="CHEBI:29985"/>
    </ligand>
</feature>
<evidence type="ECO:0000256" key="6">
    <source>
        <dbReference type="ARBA" id="ARBA00023054"/>
    </source>
</evidence>
<evidence type="ECO:0000256" key="9">
    <source>
        <dbReference type="ARBA" id="ARBA00023170"/>
    </source>
</evidence>
<comment type="subcellular location">
    <subcellularLocation>
        <location evidence="1">Cell membrane</location>
        <topology evidence="1">Multi-pass membrane protein</topology>
    </subcellularLocation>
</comment>
<evidence type="ECO:0000256" key="8">
    <source>
        <dbReference type="ARBA" id="ARBA00023136"/>
    </source>
</evidence>
<dbReference type="Pfam" id="PF10613">
    <property type="entry name" value="Lig_chan-Glu_bd"/>
    <property type="match status" value="1"/>
</dbReference>
<dbReference type="InterPro" id="IPR001320">
    <property type="entry name" value="Iontro_rcpt_C"/>
</dbReference>
<evidence type="ECO:0000256" key="2">
    <source>
        <dbReference type="ARBA" id="ARBA00022448"/>
    </source>
</evidence>
<keyword evidence="3" id="KW-1003">Cell membrane</keyword>
<dbReference type="SUPFAM" id="SSF53850">
    <property type="entry name" value="Periplasmic binding protein-like II"/>
    <property type="match status" value="1"/>
</dbReference>
<feature type="binding site" evidence="13">
    <location>
        <position position="55"/>
    </location>
    <ligand>
        <name>L-glutamate</name>
        <dbReference type="ChEBI" id="CHEBI:29985"/>
    </ligand>
</feature>
<dbReference type="InterPro" id="IPR019594">
    <property type="entry name" value="Glu/Gly-bd"/>
</dbReference>
<keyword evidence="2" id="KW-0813">Transport</keyword>
<dbReference type="PRINTS" id="PR00177">
    <property type="entry name" value="NMDARECEPTOR"/>
</dbReference>
<evidence type="ECO:0000256" key="7">
    <source>
        <dbReference type="ARBA" id="ARBA00023065"/>
    </source>
</evidence>
<dbReference type="FunFam" id="3.40.190.10:FF:000078">
    <property type="entry name" value="glutamate receptor ionotropic, NMDA 3B"/>
    <property type="match status" value="1"/>
</dbReference>